<sequence length="369" mass="42514">MSSASATGNGNILITPPGKDFEHNSMQQQNWYFPSFHHPTRFPSPFTPTHYNSHNFTNLFPPQTSNATATDHTEPTELTEPSEVSEPSTAQDPHTNEAPSYAFLLNFYNQWKDTVPLCQCNRKSYVLQDYFDRRRPDYSAAHTLYLNVAKKAIEKFQLTASKNKLQKMNAVYWMIRVLKHDNDATTYQTLNEKLSLLLAGQKSQSKLKREAEEKGFKSVNEYKKKKPKRVKKTTAQPDQLEPEPEHPSIEDIAESIISAQYPPKIEKHSYVVVAWERQMGFAYLLEDVQEGENKMVDVEEIRTKDGNLMISWKRKSSSASSKCILDVVELGEGNEIKNLENHRCHYDRYCKEWFSEEGEKEEGSETTKS</sequence>
<dbReference type="Proteomes" id="UP000594262">
    <property type="component" value="Unplaced"/>
</dbReference>
<feature type="region of interest" description="Disordered" evidence="1">
    <location>
        <begin position="53"/>
        <end position="95"/>
    </location>
</feature>
<accession>A0A7M6DN34</accession>
<evidence type="ECO:0000313" key="3">
    <source>
        <dbReference type="Proteomes" id="UP000594262"/>
    </source>
</evidence>
<dbReference type="GeneID" id="136812948"/>
<protein>
    <submittedName>
        <fullName evidence="2">Uncharacterized protein</fullName>
    </submittedName>
</protein>
<reference evidence="2" key="1">
    <citation type="submission" date="2021-01" db="UniProtKB">
        <authorList>
            <consortium name="EnsemblMetazoa"/>
        </authorList>
    </citation>
    <scope>IDENTIFICATION</scope>
</reference>
<organism evidence="2 3">
    <name type="scientific">Clytia hemisphaerica</name>
    <dbReference type="NCBI Taxonomy" id="252671"/>
    <lineage>
        <taxon>Eukaryota</taxon>
        <taxon>Metazoa</taxon>
        <taxon>Cnidaria</taxon>
        <taxon>Hydrozoa</taxon>
        <taxon>Hydroidolina</taxon>
        <taxon>Leptothecata</taxon>
        <taxon>Obeliida</taxon>
        <taxon>Clytiidae</taxon>
        <taxon>Clytia</taxon>
    </lineage>
</organism>
<keyword evidence="3" id="KW-1185">Reference proteome</keyword>
<dbReference type="RefSeq" id="XP_066925559.1">
    <property type="nucleotide sequence ID" value="XM_067069458.1"/>
</dbReference>
<name>A0A7M6DN34_9CNID</name>
<feature type="compositionally biased region" description="Polar residues" evidence="1">
    <location>
        <begin position="53"/>
        <end position="70"/>
    </location>
</feature>
<proteinExistence type="predicted"/>
<evidence type="ECO:0000256" key="1">
    <source>
        <dbReference type="SAM" id="MobiDB-lite"/>
    </source>
</evidence>
<dbReference type="AlphaFoldDB" id="A0A7M6DN34"/>
<feature type="compositionally biased region" description="Basic residues" evidence="1">
    <location>
        <begin position="223"/>
        <end position="232"/>
    </location>
</feature>
<feature type="region of interest" description="Disordered" evidence="1">
    <location>
        <begin position="218"/>
        <end position="246"/>
    </location>
</feature>
<dbReference type="EnsemblMetazoa" id="CLYHEMT017270.1">
    <property type="protein sequence ID" value="CLYHEMP017270.1"/>
    <property type="gene ID" value="CLYHEMG017270"/>
</dbReference>
<evidence type="ECO:0000313" key="2">
    <source>
        <dbReference type="EnsemblMetazoa" id="CLYHEMP017270.1"/>
    </source>
</evidence>